<feature type="compositionally biased region" description="Low complexity" evidence="1">
    <location>
        <begin position="868"/>
        <end position="881"/>
    </location>
</feature>
<feature type="compositionally biased region" description="Polar residues" evidence="1">
    <location>
        <begin position="893"/>
        <end position="906"/>
    </location>
</feature>
<evidence type="ECO:0000256" key="1">
    <source>
        <dbReference type="SAM" id="MobiDB-lite"/>
    </source>
</evidence>
<feature type="compositionally biased region" description="Acidic residues" evidence="1">
    <location>
        <begin position="1713"/>
        <end position="1727"/>
    </location>
</feature>
<feature type="compositionally biased region" description="Polar residues" evidence="1">
    <location>
        <begin position="497"/>
        <end position="513"/>
    </location>
</feature>
<feature type="compositionally biased region" description="Polar residues" evidence="1">
    <location>
        <begin position="1040"/>
        <end position="1052"/>
    </location>
</feature>
<feature type="compositionally biased region" description="Basic and acidic residues" evidence="1">
    <location>
        <begin position="1761"/>
        <end position="1777"/>
    </location>
</feature>
<evidence type="ECO:0008006" key="4">
    <source>
        <dbReference type="Google" id="ProtNLM"/>
    </source>
</evidence>
<dbReference type="Proteomes" id="UP000310066">
    <property type="component" value="Unassembled WGS sequence"/>
</dbReference>
<evidence type="ECO:0000313" key="2">
    <source>
        <dbReference type="EMBL" id="TKA40201.1"/>
    </source>
</evidence>
<proteinExistence type="predicted"/>
<feature type="compositionally biased region" description="Polar residues" evidence="1">
    <location>
        <begin position="1375"/>
        <end position="1386"/>
    </location>
</feature>
<feature type="compositionally biased region" description="Basic residues" evidence="1">
    <location>
        <begin position="1538"/>
        <end position="1551"/>
    </location>
</feature>
<feature type="compositionally biased region" description="Low complexity" evidence="1">
    <location>
        <begin position="1118"/>
        <end position="1138"/>
    </location>
</feature>
<feature type="compositionally biased region" description="Polar residues" evidence="1">
    <location>
        <begin position="1688"/>
        <end position="1703"/>
    </location>
</feature>
<feature type="region of interest" description="Disordered" evidence="1">
    <location>
        <begin position="239"/>
        <end position="295"/>
    </location>
</feature>
<feature type="compositionally biased region" description="Acidic residues" evidence="1">
    <location>
        <begin position="1556"/>
        <end position="1565"/>
    </location>
</feature>
<name>A0A4U0UVP8_9PEZI</name>
<feature type="compositionally biased region" description="Basic and acidic residues" evidence="1">
    <location>
        <begin position="1236"/>
        <end position="1252"/>
    </location>
</feature>
<reference evidence="2 3" key="1">
    <citation type="submission" date="2017-03" db="EMBL/GenBank/DDBJ databases">
        <title>Genomes of endolithic fungi from Antarctica.</title>
        <authorList>
            <person name="Coleine C."/>
            <person name="Masonjones S."/>
            <person name="Stajich J.E."/>
        </authorList>
    </citation>
    <scope>NUCLEOTIDE SEQUENCE [LARGE SCALE GENOMIC DNA]</scope>
    <source>
        <strain evidence="2 3">CCFEE 5311</strain>
    </source>
</reference>
<comment type="caution">
    <text evidence="2">The sequence shown here is derived from an EMBL/GenBank/DDBJ whole genome shotgun (WGS) entry which is preliminary data.</text>
</comment>
<feature type="compositionally biased region" description="Polar residues" evidence="1">
    <location>
        <begin position="1073"/>
        <end position="1091"/>
    </location>
</feature>
<feature type="region of interest" description="Disordered" evidence="1">
    <location>
        <begin position="1408"/>
        <end position="1452"/>
    </location>
</feature>
<feature type="compositionally biased region" description="Polar residues" evidence="1">
    <location>
        <begin position="388"/>
        <end position="405"/>
    </location>
</feature>
<feature type="compositionally biased region" description="Basic residues" evidence="1">
    <location>
        <begin position="1342"/>
        <end position="1351"/>
    </location>
</feature>
<feature type="compositionally biased region" description="Polar residues" evidence="1">
    <location>
        <begin position="1603"/>
        <end position="1630"/>
    </location>
</feature>
<feature type="compositionally biased region" description="Low complexity" evidence="1">
    <location>
        <begin position="1638"/>
        <end position="1652"/>
    </location>
</feature>
<feature type="compositionally biased region" description="Basic and acidic residues" evidence="1">
    <location>
        <begin position="1198"/>
        <end position="1220"/>
    </location>
</feature>
<feature type="compositionally biased region" description="Polar residues" evidence="1">
    <location>
        <begin position="276"/>
        <end position="289"/>
    </location>
</feature>
<dbReference type="EMBL" id="NAJP01000034">
    <property type="protein sequence ID" value="TKA40201.1"/>
    <property type="molecule type" value="Genomic_DNA"/>
</dbReference>
<feature type="region of interest" description="Disordered" evidence="1">
    <location>
        <begin position="354"/>
        <end position="580"/>
    </location>
</feature>
<feature type="compositionally biased region" description="Basic residues" evidence="1">
    <location>
        <begin position="1269"/>
        <end position="1285"/>
    </location>
</feature>
<protein>
    <recommendedName>
        <fullName evidence="4">RRM domain-containing protein</fullName>
    </recommendedName>
</protein>
<feature type="region of interest" description="Disordered" evidence="1">
    <location>
        <begin position="744"/>
        <end position="847"/>
    </location>
</feature>
<feature type="compositionally biased region" description="Basic residues" evidence="1">
    <location>
        <begin position="800"/>
        <end position="812"/>
    </location>
</feature>
<organism evidence="2 3">
    <name type="scientific">Friedmanniomyces endolithicus</name>
    <dbReference type="NCBI Taxonomy" id="329885"/>
    <lineage>
        <taxon>Eukaryota</taxon>
        <taxon>Fungi</taxon>
        <taxon>Dikarya</taxon>
        <taxon>Ascomycota</taxon>
        <taxon>Pezizomycotina</taxon>
        <taxon>Dothideomycetes</taxon>
        <taxon>Dothideomycetidae</taxon>
        <taxon>Mycosphaerellales</taxon>
        <taxon>Teratosphaeriaceae</taxon>
        <taxon>Friedmanniomyces</taxon>
    </lineage>
</organism>
<feature type="compositionally biased region" description="Polar residues" evidence="1">
    <location>
        <begin position="456"/>
        <end position="466"/>
    </location>
</feature>
<feature type="region of interest" description="Disordered" evidence="1">
    <location>
        <begin position="861"/>
        <end position="1388"/>
    </location>
</feature>
<accession>A0A4U0UVP8</accession>
<feature type="compositionally biased region" description="Basic and acidic residues" evidence="1">
    <location>
        <begin position="948"/>
        <end position="957"/>
    </location>
</feature>
<feature type="compositionally biased region" description="Polar residues" evidence="1">
    <location>
        <begin position="566"/>
        <end position="580"/>
    </location>
</feature>
<dbReference type="OrthoDB" id="3945592at2759"/>
<sequence>MDADSHEHDGPVIASSNRYDDLAPYCGRIYAVEPLKWREVMPWDFPQAASKDDEEAFLRKYFTEREIYIQGGVPYGYKFLKQVWYCIAMWNAQVKVPNIAEQWMREMGNTAADPAMTGYIMAEEAELKTFFMKQEIDKYGERLLGVAVKHIQYLVSTARQDRTTDPATGSAAHVSGATRVGTESLASDAAIRTGAIDSADVDTDETVKQGTGYLRPATHPDVTMSARVEKVGLAMSDYSASSESTGSGYVGRPRAGSSVGLGSNGPLPPQSRKRGNSNVKPNNGHNVTGQRHEQQRNDAFCSPPYQQWPQFNMAIPTIGSDRIFSVPYPTHNQMWNHPAHSQNPFQQLNGPPPPGMWTSGVPQQATGPPGLLVDDRNLQQDTPGYRASQHQQPTPVYYSKSQLNDRTNDHFVDNNQFNNGMHIGDGNRVGKQHDNNAARSSKPRGYSNGGRGKGSQGNRNSFTGSRPQHDFYAGSTGARHPSADLGKTQGSGGGYSNRRTSAASTHWSQNQAQHRPKENAQPARAFSGPDGRNPLSSVYWAPASGNTGLPPRQSEHRPFEPGFCSPSDSHSSQRSTQQTPYNGYQYAASTTTPPLNELIHDDKDPKAALHSGKVVTEYHIGAECSHVRKLLVFAVPAFDGALQRLGEFFERCGPVRSVRSFDSSKTSYKGNRFRDFWITFGNHFAAMNALGMDGQQLSPGVLLKVRVPKEYWHPMHDRYPGQGHPESLPKPAYHRFSFEPSWSDNTSLEGSSAAPEHREHEQHASGGSTPVAKASTNATLHKELLSGSTTPTPSSGASSPRKKKQSKGKGKMRPSTPLDQVVASAAEETQKRTDSVRDASQAKDDAVADATVPADVFGNAKTFRAPESSDSSSTTMTTSGSINVDNKADLRGSVSTQSSEPAQTISEIAFPPDAELTARLPPSTKPAVADGEAKADVTQSFREPLVPAEKKARESGRVDVAVVAKAEKKADRTLQGGGESVAGQSTSTAANSVTESAQAISSKDTNTQSMRNTVYPAAGTLHQIQQGNAERKQDRESEESAATNDTGCTASTDRSRASTVIHRPETPIGNESLRASSTASIKSGQQATESVASPDAAAKPQDVDGASAIVNPPGVDHSPTATSPGSPPSTTAVSAAKSFSRRAPVALPRARIIEPRMSSGDSVVGLQVSKRTVSGNSIPPTPAFVTAPSTPALPAEPVKPEEIAKPEQTAKRDETAKPESDAGDIAEQLEPSLKVVKVEEKTEKVEKPEKSKGPARTPSLLGGLFTKPPKQKPKKAKAQKGKGSIRGKLTTDESVTSEAPSEDLLDRIMSGTMQLGEPANKRASTLETKANGAGKDASQQAIKKRRDSKVRKSADAPPNDPSEINSAACLEQNEEQPTTKPPSSDVSLVKSRGTLGCLLSYLGSPISSPALTLDTKAEEPSQQPNPTVEKSDDLTAKGTELRPTSEAPADAKFDRVFTGHSELSDAVGLAPVGAAGSDKTFLGWPEQPFRSFRKDGLTYGAFDGGDGGDGSAGEVGLGIMATLRSDLDAAAVSEEAKPKKKKKKSNKKRKSKVSEQVDDDVEDEGIVTGSPVLLGEDEKNPGNGEFKFRFTANSEPGPGINPLQDTKSESTSQNVISETSSEASSRTLGRSTSHDHTPSSTAAASSTHGSPSRLQNMIRKQNDGVIVPAPNRTLMLRRRNNARVPSGANKTAESEGSSPVGTNKSEKGKSVWVEEDPMSSSSDDGEAEGSGNSMDKILDQVQRHSMKQSRPLLYLYVGGGRQEKKDEEGKAKARVEELKEDGEGVPDVDEEKLDKVAKRRFLTVGLPKA</sequence>
<feature type="compositionally biased region" description="Low complexity" evidence="1">
    <location>
        <begin position="786"/>
        <end position="799"/>
    </location>
</feature>
<feature type="compositionally biased region" description="Basic and acidic residues" evidence="1">
    <location>
        <begin position="828"/>
        <end position="846"/>
    </location>
</feature>
<feature type="compositionally biased region" description="Polar residues" evidence="1">
    <location>
        <begin position="1169"/>
        <end position="1178"/>
    </location>
</feature>
<feature type="compositionally biased region" description="Polar residues" evidence="1">
    <location>
        <begin position="982"/>
        <end position="1012"/>
    </location>
</feature>
<evidence type="ECO:0000313" key="3">
    <source>
        <dbReference type="Proteomes" id="UP000310066"/>
    </source>
</evidence>
<feature type="region of interest" description="Disordered" evidence="1">
    <location>
        <begin position="1532"/>
        <end position="1786"/>
    </location>
</feature>
<gene>
    <name evidence="2" type="ORF">B0A54_10807</name>
</gene>